<dbReference type="RefSeq" id="WP_386049808.1">
    <property type="nucleotide sequence ID" value="NZ_JBHUIO010000025.1"/>
</dbReference>
<sequence>MKKQTSVELKTLNDATRIRIQAQKAQREYNQRRGIIEMIMTQNKCDVLRAIEVYSSRKGVSLTDAERCDLQEIREELSGDATV</sequence>
<gene>
    <name evidence="1" type="ORF">ACFSOY_20985</name>
</gene>
<dbReference type="Proteomes" id="UP001597343">
    <property type="component" value="Unassembled WGS sequence"/>
</dbReference>
<reference evidence="2" key="1">
    <citation type="journal article" date="2019" name="Int. J. Syst. Evol. Microbiol.">
        <title>The Global Catalogue of Microorganisms (GCM) 10K type strain sequencing project: providing services to taxonomists for standard genome sequencing and annotation.</title>
        <authorList>
            <consortium name="The Broad Institute Genomics Platform"/>
            <consortium name="The Broad Institute Genome Sequencing Center for Infectious Disease"/>
            <person name="Wu L."/>
            <person name="Ma J."/>
        </authorList>
    </citation>
    <scope>NUCLEOTIDE SEQUENCE [LARGE SCALE GENOMIC DNA]</scope>
    <source>
        <strain evidence="2">CGMCC 1.13574</strain>
    </source>
</reference>
<dbReference type="EMBL" id="JBHUIO010000025">
    <property type="protein sequence ID" value="MFD2172423.1"/>
    <property type="molecule type" value="Genomic_DNA"/>
</dbReference>
<proteinExistence type="predicted"/>
<evidence type="ECO:0000313" key="1">
    <source>
        <dbReference type="EMBL" id="MFD2172423.1"/>
    </source>
</evidence>
<accession>A0ABW5A4T6</accession>
<organism evidence="1 2">
    <name type="scientific">Tumebacillus lipolyticus</name>
    <dbReference type="NCBI Taxonomy" id="1280370"/>
    <lineage>
        <taxon>Bacteria</taxon>
        <taxon>Bacillati</taxon>
        <taxon>Bacillota</taxon>
        <taxon>Bacilli</taxon>
        <taxon>Bacillales</taxon>
        <taxon>Alicyclobacillaceae</taxon>
        <taxon>Tumebacillus</taxon>
    </lineage>
</organism>
<name>A0ABW5A4T6_9BACL</name>
<keyword evidence="2" id="KW-1185">Reference proteome</keyword>
<comment type="caution">
    <text evidence="1">The sequence shown here is derived from an EMBL/GenBank/DDBJ whole genome shotgun (WGS) entry which is preliminary data.</text>
</comment>
<protein>
    <submittedName>
        <fullName evidence="1">Uncharacterized protein</fullName>
    </submittedName>
</protein>
<evidence type="ECO:0000313" key="2">
    <source>
        <dbReference type="Proteomes" id="UP001597343"/>
    </source>
</evidence>